<dbReference type="PROSITE" id="PS50995">
    <property type="entry name" value="HTH_MARR_2"/>
    <property type="match status" value="1"/>
</dbReference>
<dbReference type="GeneID" id="36101659"/>
<name>A0A2L1C9K4_METMI</name>
<dbReference type="SUPFAM" id="SSF46785">
    <property type="entry name" value="Winged helix' DNA-binding domain"/>
    <property type="match status" value="1"/>
</dbReference>
<proteinExistence type="predicted"/>
<dbReference type="Proteomes" id="UP000239462">
    <property type="component" value="Chromosome"/>
</dbReference>
<dbReference type="AlphaFoldDB" id="A0A2L1C9K4"/>
<evidence type="ECO:0000313" key="2">
    <source>
        <dbReference type="EMBL" id="AVB75983.1"/>
    </source>
</evidence>
<dbReference type="KEGG" id="mmad:MMJJ_05660"/>
<accession>A0A2L1C9K4</accession>
<sequence>MSILKLLSKKHVENILKLLNESGELYVQQINDEVKINKSNLSQLLQELQDNGFVSKRIDEDTAKNLPKSYFKLTEKGKKALNVYEMIEEL</sequence>
<dbReference type="GO" id="GO:0003700">
    <property type="term" value="F:DNA-binding transcription factor activity"/>
    <property type="evidence" value="ECO:0007669"/>
    <property type="project" value="InterPro"/>
</dbReference>
<dbReference type="InterPro" id="IPR036390">
    <property type="entry name" value="WH_DNA-bd_sf"/>
</dbReference>
<evidence type="ECO:0000313" key="3">
    <source>
        <dbReference type="Proteomes" id="UP000239462"/>
    </source>
</evidence>
<dbReference type="Pfam" id="PF13601">
    <property type="entry name" value="HTH_34"/>
    <property type="match status" value="1"/>
</dbReference>
<reference evidence="3" key="1">
    <citation type="journal article" date="2018" name="Genome Announc.">
        <title>Complete Genome Sequence of the Methanococcus maripaludis Type Strain JJ (DSM 2067), a Model for Selenoprotein Synthesis in Archaea.</title>
        <authorList>
            <person name="Poehlein A."/>
            <person name="Heym D."/>
            <person name="Quitzke V."/>
            <person name="Fersch J."/>
            <person name="Daniel R."/>
            <person name="Rother M."/>
        </authorList>
    </citation>
    <scope>NUCLEOTIDE SEQUENCE [LARGE SCALE GENOMIC DNA]</scope>
    <source>
        <strain evidence="3">DSM 2067</strain>
    </source>
</reference>
<dbReference type="RefSeq" id="WP_104837596.1">
    <property type="nucleotide sequence ID" value="NZ_CP026606.1"/>
</dbReference>
<dbReference type="EMBL" id="CP026606">
    <property type="protein sequence ID" value="AVB75983.1"/>
    <property type="molecule type" value="Genomic_DNA"/>
</dbReference>
<dbReference type="InterPro" id="IPR000835">
    <property type="entry name" value="HTH_MarR-typ"/>
</dbReference>
<protein>
    <submittedName>
        <fullName evidence="2">Transcriptional regulator PadR-like family protein</fullName>
    </submittedName>
</protein>
<organism evidence="2 3">
    <name type="scientific">Methanococcus maripaludis</name>
    <name type="common">Methanococcus deltae</name>
    <dbReference type="NCBI Taxonomy" id="39152"/>
    <lineage>
        <taxon>Archaea</taxon>
        <taxon>Methanobacteriati</taxon>
        <taxon>Methanobacteriota</taxon>
        <taxon>Methanomada group</taxon>
        <taxon>Methanococci</taxon>
        <taxon>Methanococcales</taxon>
        <taxon>Methanococcaceae</taxon>
        <taxon>Methanococcus</taxon>
    </lineage>
</organism>
<dbReference type="InterPro" id="IPR036388">
    <property type="entry name" value="WH-like_DNA-bd_sf"/>
</dbReference>
<dbReference type="InterPro" id="IPR027395">
    <property type="entry name" value="WH_DNA-bd_dom"/>
</dbReference>
<evidence type="ECO:0000259" key="1">
    <source>
        <dbReference type="PROSITE" id="PS50995"/>
    </source>
</evidence>
<dbReference type="Gene3D" id="1.10.10.10">
    <property type="entry name" value="Winged helix-like DNA-binding domain superfamily/Winged helix DNA-binding domain"/>
    <property type="match status" value="1"/>
</dbReference>
<gene>
    <name evidence="2" type="ORF">MMJJ_05660</name>
</gene>
<feature type="domain" description="HTH marR-type" evidence="1">
    <location>
        <begin position="1"/>
        <end position="90"/>
    </location>
</feature>